<dbReference type="RefSeq" id="XP_007758754.1">
    <property type="nucleotide sequence ID" value="XM_007760564.1"/>
</dbReference>
<comment type="similarity">
    <text evidence="1">Belongs to the scytalone dehydratase family.</text>
</comment>
<evidence type="ECO:0000256" key="1">
    <source>
        <dbReference type="ARBA" id="ARBA00008584"/>
    </source>
</evidence>
<comment type="caution">
    <text evidence="4">The sequence shown here is derived from an EMBL/GenBank/DDBJ whole genome shotgun (WGS) entry which is preliminary data.</text>
</comment>
<name>W9W3L6_9EURO</name>
<reference evidence="4 5" key="1">
    <citation type="submission" date="2013-03" db="EMBL/GenBank/DDBJ databases">
        <title>The Genome Sequence of Cladophialophora yegresii CBS 114405.</title>
        <authorList>
            <consortium name="The Broad Institute Genomics Platform"/>
            <person name="Cuomo C."/>
            <person name="de Hoog S."/>
            <person name="Gorbushina A."/>
            <person name="Walker B."/>
            <person name="Young S.K."/>
            <person name="Zeng Q."/>
            <person name="Gargeya S."/>
            <person name="Fitzgerald M."/>
            <person name="Haas B."/>
            <person name="Abouelleil A."/>
            <person name="Allen A.W."/>
            <person name="Alvarado L."/>
            <person name="Arachchi H.M."/>
            <person name="Berlin A.M."/>
            <person name="Chapman S.B."/>
            <person name="Gainer-Dewar J."/>
            <person name="Goldberg J."/>
            <person name="Griggs A."/>
            <person name="Gujja S."/>
            <person name="Hansen M."/>
            <person name="Howarth C."/>
            <person name="Imamovic A."/>
            <person name="Ireland A."/>
            <person name="Larimer J."/>
            <person name="McCowan C."/>
            <person name="Murphy C."/>
            <person name="Pearson M."/>
            <person name="Poon T.W."/>
            <person name="Priest M."/>
            <person name="Roberts A."/>
            <person name="Saif S."/>
            <person name="Shea T."/>
            <person name="Sisk P."/>
            <person name="Sykes S."/>
            <person name="Wortman J."/>
            <person name="Nusbaum C."/>
            <person name="Birren B."/>
        </authorList>
    </citation>
    <scope>NUCLEOTIDE SEQUENCE [LARGE SCALE GENOMIC DNA]</scope>
    <source>
        <strain evidence="4 5">CBS 114405</strain>
    </source>
</reference>
<keyword evidence="2" id="KW-0456">Lyase</keyword>
<dbReference type="VEuPathDB" id="FungiDB:A1O7_06562"/>
<dbReference type="Gene3D" id="3.10.450.50">
    <property type="match status" value="1"/>
</dbReference>
<dbReference type="GO" id="GO:0016829">
    <property type="term" value="F:lyase activity"/>
    <property type="evidence" value="ECO:0007669"/>
    <property type="project" value="UniProtKB-KW"/>
</dbReference>
<dbReference type="SUPFAM" id="SSF54427">
    <property type="entry name" value="NTF2-like"/>
    <property type="match status" value="1"/>
</dbReference>
<organism evidence="4 5">
    <name type="scientific">Cladophialophora yegresii CBS 114405</name>
    <dbReference type="NCBI Taxonomy" id="1182544"/>
    <lineage>
        <taxon>Eukaryota</taxon>
        <taxon>Fungi</taxon>
        <taxon>Dikarya</taxon>
        <taxon>Ascomycota</taxon>
        <taxon>Pezizomycotina</taxon>
        <taxon>Eurotiomycetes</taxon>
        <taxon>Chaetothyriomycetidae</taxon>
        <taxon>Chaetothyriales</taxon>
        <taxon>Herpotrichiellaceae</taxon>
        <taxon>Cladophialophora</taxon>
    </lineage>
</organism>
<dbReference type="OrthoDB" id="5281072at2759"/>
<dbReference type="InterPro" id="IPR032710">
    <property type="entry name" value="NTF2-like_dom_sf"/>
</dbReference>
<dbReference type="EMBL" id="AMGW01000004">
    <property type="protein sequence ID" value="EXJ59131.1"/>
    <property type="molecule type" value="Genomic_DNA"/>
</dbReference>
<dbReference type="Proteomes" id="UP000019473">
    <property type="component" value="Unassembled WGS sequence"/>
</dbReference>
<dbReference type="HOGENOM" id="CLU_101889_2_0_1"/>
<accession>W9W3L6</accession>
<sequence>QLDYTESFGKKFDDIPKADFMKMTVRPDNLGGLLDCIHVIGTSKFEKHSDDKADGHHQVYVTYRRWTDMDKKVVEAEGEGLLIMTHHYSKINGEWKLSGTTPHGRLGDLKLDKVF</sequence>
<keyword evidence="5" id="KW-1185">Reference proteome</keyword>
<proteinExistence type="inferred from homology"/>
<evidence type="ECO:0000313" key="5">
    <source>
        <dbReference type="Proteomes" id="UP000019473"/>
    </source>
</evidence>
<dbReference type="InterPro" id="IPR049884">
    <property type="entry name" value="Scytalone_dh"/>
</dbReference>
<evidence type="ECO:0000256" key="2">
    <source>
        <dbReference type="ARBA" id="ARBA00023239"/>
    </source>
</evidence>
<feature type="domain" description="Scytalone dehydratase-like" evidence="3">
    <location>
        <begin position="2"/>
        <end position="115"/>
    </location>
</feature>
<feature type="non-terminal residue" evidence="4">
    <location>
        <position position="1"/>
    </location>
</feature>
<evidence type="ECO:0000313" key="4">
    <source>
        <dbReference type="EMBL" id="EXJ59131.1"/>
    </source>
</evidence>
<dbReference type="STRING" id="1182544.W9W3L6"/>
<evidence type="ECO:0000259" key="3">
    <source>
        <dbReference type="Pfam" id="PF02982"/>
    </source>
</evidence>
<dbReference type="AlphaFoldDB" id="W9W3L6"/>
<dbReference type="GeneID" id="19181139"/>
<feature type="non-terminal residue" evidence="4">
    <location>
        <position position="115"/>
    </location>
</feature>
<protein>
    <recommendedName>
        <fullName evidence="3">Scytalone dehydratase-like domain-containing protein</fullName>
    </recommendedName>
</protein>
<dbReference type="Pfam" id="PF02982">
    <property type="entry name" value="Scytalone_dh"/>
    <property type="match status" value="1"/>
</dbReference>
<gene>
    <name evidence="4" type="ORF">A1O7_06562</name>
</gene>